<evidence type="ECO:0000313" key="2">
    <source>
        <dbReference type="Proteomes" id="UP000470876"/>
    </source>
</evidence>
<reference evidence="1 2" key="1">
    <citation type="submission" date="2020-01" db="EMBL/GenBank/DDBJ databases">
        <title>Genetics and antimicrobial susceptibilities of Nocardia species isolated from the soil; a comparison with species isolated from humans.</title>
        <authorList>
            <person name="Carrasco G."/>
            <person name="Monzon S."/>
            <person name="Sansegundo M."/>
            <person name="Garcia E."/>
            <person name="Garrido N."/>
            <person name="Medina M.J."/>
            <person name="Villalon P."/>
            <person name="Ramirez-Arocha A.C."/>
            <person name="Jimenez P."/>
            <person name="Cuesta I."/>
            <person name="Valdezate S."/>
        </authorList>
    </citation>
    <scope>NUCLEOTIDE SEQUENCE [LARGE SCALE GENOMIC DNA]</scope>
    <source>
        <strain evidence="1 2">CNM20110649</strain>
    </source>
</reference>
<name>A0ABX0CGN8_9NOCA</name>
<proteinExistence type="predicted"/>
<organism evidence="1 2">
    <name type="scientific">Nocardia cyriacigeorgica</name>
    <dbReference type="NCBI Taxonomy" id="135487"/>
    <lineage>
        <taxon>Bacteria</taxon>
        <taxon>Bacillati</taxon>
        <taxon>Actinomycetota</taxon>
        <taxon>Actinomycetes</taxon>
        <taxon>Mycobacteriales</taxon>
        <taxon>Nocardiaceae</taxon>
        <taxon>Nocardia</taxon>
    </lineage>
</organism>
<dbReference type="Proteomes" id="UP000470876">
    <property type="component" value="Unassembled WGS sequence"/>
</dbReference>
<keyword evidence="2" id="KW-1185">Reference proteome</keyword>
<sequence>MTTPDPLFTVTDVQAISGEVYEEPELTQVNQFIAIASAKLRSRVSKLDERIATGALDPVLVKGVGAEIVLRALAALERGVGVRRVEYPEWSTEYESGGSSGRLVYVTDDDVADLIDTESTGDAFTIRTGLI</sequence>
<dbReference type="EMBL" id="JAAGUX010000002">
    <property type="protein sequence ID" value="NEW54427.1"/>
    <property type="molecule type" value="Genomic_DNA"/>
</dbReference>
<dbReference type="RefSeq" id="WP_163824372.1">
    <property type="nucleotide sequence ID" value="NZ_JAAGUX010000002.1"/>
</dbReference>
<gene>
    <name evidence="1" type="ORF">GV794_01940</name>
</gene>
<protein>
    <submittedName>
        <fullName evidence="1">Uncharacterized protein</fullName>
    </submittedName>
</protein>
<evidence type="ECO:0000313" key="1">
    <source>
        <dbReference type="EMBL" id="NEW54427.1"/>
    </source>
</evidence>
<comment type="caution">
    <text evidence="1">The sequence shown here is derived from an EMBL/GenBank/DDBJ whole genome shotgun (WGS) entry which is preliminary data.</text>
</comment>
<accession>A0ABX0CGN8</accession>